<organism evidence="2 3">
    <name type="scientific">Cladophialophora immunda</name>
    <dbReference type="NCBI Taxonomy" id="569365"/>
    <lineage>
        <taxon>Eukaryota</taxon>
        <taxon>Fungi</taxon>
        <taxon>Dikarya</taxon>
        <taxon>Ascomycota</taxon>
        <taxon>Pezizomycotina</taxon>
        <taxon>Eurotiomycetes</taxon>
        <taxon>Chaetothyriomycetidae</taxon>
        <taxon>Chaetothyriales</taxon>
        <taxon>Herpotrichiellaceae</taxon>
        <taxon>Cladophialophora</taxon>
    </lineage>
</organism>
<feature type="region of interest" description="Disordered" evidence="1">
    <location>
        <begin position="902"/>
        <end position="959"/>
    </location>
</feature>
<proteinExistence type="predicted"/>
<reference evidence="2 3" key="1">
    <citation type="submission" date="2015-01" db="EMBL/GenBank/DDBJ databases">
        <title>The Genome Sequence of Cladophialophora immunda CBS83496.</title>
        <authorList>
            <consortium name="The Broad Institute Genomics Platform"/>
            <person name="Cuomo C."/>
            <person name="de Hoog S."/>
            <person name="Gorbushina A."/>
            <person name="Stielow B."/>
            <person name="Teixiera M."/>
            <person name="Abouelleil A."/>
            <person name="Chapman S.B."/>
            <person name="Priest M."/>
            <person name="Young S.K."/>
            <person name="Wortman J."/>
            <person name="Nusbaum C."/>
            <person name="Birren B."/>
        </authorList>
    </citation>
    <scope>NUCLEOTIDE SEQUENCE [LARGE SCALE GENOMIC DNA]</scope>
    <source>
        <strain evidence="2 3">CBS 83496</strain>
    </source>
</reference>
<feature type="compositionally biased region" description="Acidic residues" evidence="1">
    <location>
        <begin position="931"/>
        <end position="942"/>
    </location>
</feature>
<gene>
    <name evidence="2" type="ORF">PV07_05023</name>
</gene>
<keyword evidence="3" id="KW-1185">Reference proteome</keyword>
<dbReference type="EMBL" id="KN847042">
    <property type="protein sequence ID" value="KIW29195.1"/>
    <property type="molecule type" value="Genomic_DNA"/>
</dbReference>
<feature type="compositionally biased region" description="Basic and acidic residues" evidence="1">
    <location>
        <begin position="860"/>
        <end position="872"/>
    </location>
</feature>
<feature type="compositionally biased region" description="Basic and acidic residues" evidence="1">
    <location>
        <begin position="902"/>
        <end position="917"/>
    </location>
</feature>
<name>A0A0D2CG33_9EURO</name>
<protein>
    <submittedName>
        <fullName evidence="2">Uncharacterized protein</fullName>
    </submittedName>
</protein>
<feature type="region of interest" description="Disordered" evidence="1">
    <location>
        <begin position="540"/>
        <end position="562"/>
    </location>
</feature>
<evidence type="ECO:0000313" key="2">
    <source>
        <dbReference type="EMBL" id="KIW29195.1"/>
    </source>
</evidence>
<dbReference type="GeneID" id="27344217"/>
<evidence type="ECO:0000313" key="3">
    <source>
        <dbReference type="Proteomes" id="UP000054466"/>
    </source>
</evidence>
<dbReference type="VEuPathDB" id="FungiDB:PV07_05023"/>
<dbReference type="RefSeq" id="XP_016249411.1">
    <property type="nucleotide sequence ID" value="XM_016391892.1"/>
</dbReference>
<sequence length="1114" mass="124576">MRVKKSGSPFRYSGPGRHFSGKIGHSKFGRHQKGPRQKIFLQRNISKTIGQATGGPNSSATEVGGAAKGAVANGAETADNAFTTSSRSELIVFKMPSRSSPSNGSARNGEPTTRRSIRGLLNKPYDDPQAEMTLDLTNIRKKLNFGTNSISNKQRMAKRQKLDHVDCRCHLTIWDNRGSGASPLPLVTKSTYCRSINIDNGVHGELVILELEEPFRVRASEIYAPDDLRGESAMKPIDNYFLELKIIPCAAEPLWHPVPILGKSDGDHFTADKDVRELGFGERQGAIVARYMHLPDAPEWNVPLSVFYLLEGCTYRTKYGLQVKSTWERADVANEATSKLSKGLDLDSFRLAKQKRTRLPVRAKEEQPPLPEEAPVGLKICYKLSGTIREHADAGEFRNTIVEGYGCPICPERDSHRLHELLSHFKSAHEKYDFSPSKQHRNPTTKKLTRIEMKVDTLVGNGRKESDEAIPPYENGDQDLTEGEAPLQPLFNSNRPFGLSLPTRTGPRYPLAAQVPDFREPTRKKAKAVLLQTRYPEREQVWTSSTHRPISPSEDPHSETDDEVDNSWQIEAHMESLDAVADKQGWSNNKRELTKRWDRHRMEERLEHSRYVSNSLIRFVRKQRVWLKNGDDELWQIFFDFLGSLKERRVIDDNVVADVNEFIFHDPPSDQVVDEMATREAVLDHAPSGTVASEGDESSGANSQVHDISGTGTTGEAEPSSQSDEAHLQLETSKEAPSPPCEQAELEEACEEPQHLIARDFKCGACLLPIKRLHMDTTYCTVEDCGSPGTKYHKRCALGELRVWNENRMPVRGDLSGPLPEVDKTAERNLKRWACRDCILKRWMNYRIAGHRGRMLVKRTQTEKDRERERGQEKKKKKKREEMSLLKMAALGSWNKRLREREAEQLEASSKGEEVVRDPCPQNESTTESPAESDSDSSDGYESDSPIEGTLDGPSWSSSGIAVQGGIVISLENSMETSVVDTRVMASADTPVANEWGLPDRGRARIATRDRSRTPARDRSIIPYRNRSATPIRKRMGTPIANKTSLPLRMGMGSAKRHSGAMRMGSPKLKAHKGPVATLKARANAAEKAKVAARVLAINERSGPSNLRFGSVAD</sequence>
<dbReference type="AlphaFoldDB" id="A0A0D2CG33"/>
<feature type="compositionally biased region" description="Polar residues" evidence="1">
    <location>
        <begin position="97"/>
        <end position="106"/>
    </location>
</feature>
<accession>A0A0D2CG33</accession>
<dbReference type="GO" id="GO:0008270">
    <property type="term" value="F:zinc ion binding"/>
    <property type="evidence" value="ECO:0007669"/>
    <property type="project" value="UniProtKB-KW"/>
</dbReference>
<feature type="region of interest" description="Disordered" evidence="1">
    <location>
        <begin position="1"/>
        <end position="37"/>
    </location>
</feature>
<dbReference type="OrthoDB" id="166746at2759"/>
<dbReference type="STRING" id="569365.A0A0D2CG33"/>
<feature type="region of interest" description="Disordered" evidence="1">
    <location>
        <begin position="93"/>
        <end position="124"/>
    </location>
</feature>
<evidence type="ECO:0000256" key="1">
    <source>
        <dbReference type="SAM" id="MobiDB-lite"/>
    </source>
</evidence>
<dbReference type="CDD" id="cd21552">
    <property type="entry name" value="VEFS-box_ctSUZ12-like"/>
    <property type="match status" value="1"/>
</dbReference>
<dbReference type="Proteomes" id="UP000054466">
    <property type="component" value="Unassembled WGS sequence"/>
</dbReference>
<feature type="region of interest" description="Disordered" evidence="1">
    <location>
        <begin position="687"/>
        <end position="747"/>
    </location>
</feature>
<feature type="region of interest" description="Disordered" evidence="1">
    <location>
        <begin position="857"/>
        <end position="882"/>
    </location>
</feature>
<feature type="compositionally biased region" description="Basic residues" evidence="1">
    <location>
        <begin position="24"/>
        <end position="36"/>
    </location>
</feature>
<feature type="compositionally biased region" description="Basic and acidic residues" evidence="1">
    <location>
        <begin position="724"/>
        <end position="734"/>
    </location>
</feature>
<dbReference type="HOGENOM" id="CLU_012286_0_0_1"/>